<name>A0A8H8PDD5_9AGAM</name>
<dbReference type="GO" id="GO:0005829">
    <property type="term" value="C:cytosol"/>
    <property type="evidence" value="ECO:0007669"/>
    <property type="project" value="UniProtKB-SubCell"/>
</dbReference>
<comment type="subcellular location">
    <subcellularLocation>
        <location evidence="1">Cytoplasm</location>
        <location evidence="1">Cytosol</location>
    </subcellularLocation>
</comment>
<protein>
    <recommendedName>
        <fullName evidence="6">Translation initiation factor eIF2B subunit beta</fullName>
    </recommendedName>
    <alternativeName>
        <fullName evidence="7">eIF2B GDP-GTP exchange factor subunit beta</fullName>
    </alternativeName>
</protein>
<dbReference type="InterPro" id="IPR000649">
    <property type="entry name" value="IF-2B-related"/>
</dbReference>
<accession>A0A8H8PDD5</accession>
<gene>
    <name evidence="10" type="ORF">RhiXN_02212</name>
</gene>
<dbReference type="Gene3D" id="3.40.50.10470">
    <property type="entry name" value="Translation initiation factor eif-2b, domain 2"/>
    <property type="match status" value="2"/>
</dbReference>
<evidence type="ECO:0000313" key="10">
    <source>
        <dbReference type="EMBL" id="QRW27617.1"/>
    </source>
</evidence>
<evidence type="ECO:0000256" key="6">
    <source>
        <dbReference type="ARBA" id="ARBA00044122"/>
    </source>
</evidence>
<organism evidence="10 11">
    <name type="scientific">Rhizoctonia solani</name>
    <dbReference type="NCBI Taxonomy" id="456999"/>
    <lineage>
        <taxon>Eukaryota</taxon>
        <taxon>Fungi</taxon>
        <taxon>Dikarya</taxon>
        <taxon>Basidiomycota</taxon>
        <taxon>Agaricomycotina</taxon>
        <taxon>Agaricomycetes</taxon>
        <taxon>Cantharellales</taxon>
        <taxon>Ceratobasidiaceae</taxon>
        <taxon>Rhizoctonia</taxon>
    </lineage>
</organism>
<evidence type="ECO:0000313" key="11">
    <source>
        <dbReference type="Proteomes" id="UP000650533"/>
    </source>
</evidence>
<keyword evidence="5" id="KW-0648">Protein biosynthesis</keyword>
<dbReference type="InterPro" id="IPR037171">
    <property type="entry name" value="NagB/RpiA_transferase-like"/>
</dbReference>
<dbReference type="RefSeq" id="XP_043187854.1">
    <property type="nucleotide sequence ID" value="XM_043322031.1"/>
</dbReference>
<evidence type="ECO:0000256" key="9">
    <source>
        <dbReference type="RuleBase" id="RU003814"/>
    </source>
</evidence>
<dbReference type="GO" id="GO:0005085">
    <property type="term" value="F:guanyl-nucleotide exchange factor activity"/>
    <property type="evidence" value="ECO:0007669"/>
    <property type="project" value="TreeGrafter"/>
</dbReference>
<keyword evidence="3" id="KW-0963">Cytoplasm</keyword>
<evidence type="ECO:0000256" key="3">
    <source>
        <dbReference type="ARBA" id="ARBA00022490"/>
    </source>
</evidence>
<dbReference type="InterPro" id="IPR042529">
    <property type="entry name" value="IF_2B-like_C"/>
</dbReference>
<evidence type="ECO:0000256" key="7">
    <source>
        <dbReference type="ARBA" id="ARBA00044228"/>
    </source>
</evidence>
<dbReference type="PANTHER" id="PTHR45859">
    <property type="entry name" value="TRANSLATION INITIATION FACTOR EIF-2B SUBUNIT BETA"/>
    <property type="match status" value="1"/>
</dbReference>
<dbReference type="KEGG" id="rsx:RhiXN_02212"/>
<keyword evidence="4 10" id="KW-0396">Initiation factor</keyword>
<sequence>MAELIRDKGTLRNVESLVARLRRRQITGAHDTAVETVLLLRQVVSTARFSSIDQLLDMIRSVGTRLVAAQPKDGSALSLANFVLLGRPKVTTRPTREVEASIGEVDRRSMATKPALIDAVKEIVDEMESVFEGIAKNAKNHIHADEIVLTIGYSRTVEEFLKAAAHDKKFTVIVAETAPSYTGQQLADSLSRHGISTFLVPDSAIFAMMSRVTKLILGAHAILADGGLVSQSGALAAAVAARAHATSAGAADYGDPGLVMGYDEGELVGSVEVINPKYDYVKPEFLDVIVTNYGDHPPSYVYKLVKEMYEDENLE</sequence>
<proteinExistence type="inferred from homology"/>
<evidence type="ECO:0000256" key="1">
    <source>
        <dbReference type="ARBA" id="ARBA00004514"/>
    </source>
</evidence>
<dbReference type="GeneID" id="67024494"/>
<evidence type="ECO:0000256" key="8">
    <source>
        <dbReference type="ARBA" id="ARBA00046432"/>
    </source>
</evidence>
<dbReference type="GO" id="GO:0005851">
    <property type="term" value="C:eukaryotic translation initiation factor 2B complex"/>
    <property type="evidence" value="ECO:0007669"/>
    <property type="project" value="TreeGrafter"/>
</dbReference>
<comment type="similarity">
    <text evidence="2 9">Belongs to the eIF-2B alpha/beta/delta subunits family.</text>
</comment>
<dbReference type="SUPFAM" id="SSF100950">
    <property type="entry name" value="NagB/RpiA/CoA transferase-like"/>
    <property type="match status" value="1"/>
</dbReference>
<dbReference type="EMBL" id="CP059673">
    <property type="protein sequence ID" value="QRW27617.1"/>
    <property type="molecule type" value="Genomic_DNA"/>
</dbReference>
<dbReference type="GO" id="GO:0003743">
    <property type="term" value="F:translation initiation factor activity"/>
    <property type="evidence" value="ECO:0007669"/>
    <property type="project" value="UniProtKB-KW"/>
</dbReference>
<comment type="subunit">
    <text evidence="8">Component of the translation initiation factor 2B (eIF2B) complex which is a heterodecamer of two sets of five different subunits: alpha, beta, gamma, delta and epsilon. Subunits alpha, beta and delta comprise a regulatory subcomplex and subunits epsilon and gamma comprise a catalytic subcomplex. Within the complex, the hexameric regulatory complex resides at the center, with the two heterodimeric catalytic subcomplexes bound on opposite sides.</text>
</comment>
<evidence type="ECO:0000256" key="5">
    <source>
        <dbReference type="ARBA" id="ARBA00022917"/>
    </source>
</evidence>
<evidence type="ECO:0000256" key="2">
    <source>
        <dbReference type="ARBA" id="ARBA00007251"/>
    </source>
</evidence>
<dbReference type="Proteomes" id="UP000650533">
    <property type="component" value="Chromosome 16"/>
</dbReference>
<dbReference type="Pfam" id="PF01008">
    <property type="entry name" value="IF-2B"/>
    <property type="match status" value="1"/>
</dbReference>
<dbReference type="InterPro" id="IPR051855">
    <property type="entry name" value="eIF2B_beta_subunit"/>
</dbReference>
<dbReference type="AlphaFoldDB" id="A0A8H8PDD5"/>
<reference evidence="10" key="1">
    <citation type="submission" date="2020-05" db="EMBL/GenBank/DDBJ databases">
        <title>Evolutionary and genomic comparisons of hybrid uninucleate and nonhybrid Rhizoctonia fungi.</title>
        <authorList>
            <person name="Li C."/>
            <person name="Chen X."/>
        </authorList>
    </citation>
    <scope>NUCLEOTIDE SEQUENCE</scope>
    <source>
        <strain evidence="10">AG-1 IA</strain>
    </source>
</reference>
<dbReference type="PANTHER" id="PTHR45859:SF1">
    <property type="entry name" value="TRANSLATION INITIATION FACTOR EIF-2B SUBUNIT BETA"/>
    <property type="match status" value="1"/>
</dbReference>
<evidence type="ECO:0000256" key="4">
    <source>
        <dbReference type="ARBA" id="ARBA00022540"/>
    </source>
</evidence>